<comment type="caution">
    <text evidence="1">The sequence shown here is derived from an EMBL/GenBank/DDBJ whole genome shotgun (WGS) entry which is preliminary data.</text>
</comment>
<gene>
    <name evidence="1" type="ORF">M9H77_30127</name>
</gene>
<dbReference type="Proteomes" id="UP001060085">
    <property type="component" value="Linkage Group LG07"/>
</dbReference>
<keyword evidence="2" id="KW-1185">Reference proteome</keyword>
<accession>A0ACB9ZY85</accession>
<reference evidence="2" key="1">
    <citation type="journal article" date="2023" name="Nat. Plants">
        <title>Single-cell RNA sequencing provides a high-resolution roadmap for understanding the multicellular compartmentation of specialized metabolism.</title>
        <authorList>
            <person name="Sun S."/>
            <person name="Shen X."/>
            <person name="Li Y."/>
            <person name="Li Y."/>
            <person name="Wang S."/>
            <person name="Li R."/>
            <person name="Zhang H."/>
            <person name="Shen G."/>
            <person name="Guo B."/>
            <person name="Wei J."/>
            <person name="Xu J."/>
            <person name="St-Pierre B."/>
            <person name="Chen S."/>
            <person name="Sun C."/>
        </authorList>
    </citation>
    <scope>NUCLEOTIDE SEQUENCE [LARGE SCALE GENOMIC DNA]</scope>
</reference>
<name>A0ACB9ZY85_CATRO</name>
<proteinExistence type="predicted"/>
<dbReference type="EMBL" id="CM044707">
    <property type="protein sequence ID" value="KAI5652940.1"/>
    <property type="molecule type" value="Genomic_DNA"/>
</dbReference>
<organism evidence="1 2">
    <name type="scientific">Catharanthus roseus</name>
    <name type="common">Madagascar periwinkle</name>
    <name type="synonym">Vinca rosea</name>
    <dbReference type="NCBI Taxonomy" id="4058"/>
    <lineage>
        <taxon>Eukaryota</taxon>
        <taxon>Viridiplantae</taxon>
        <taxon>Streptophyta</taxon>
        <taxon>Embryophyta</taxon>
        <taxon>Tracheophyta</taxon>
        <taxon>Spermatophyta</taxon>
        <taxon>Magnoliopsida</taxon>
        <taxon>eudicotyledons</taxon>
        <taxon>Gunneridae</taxon>
        <taxon>Pentapetalae</taxon>
        <taxon>asterids</taxon>
        <taxon>lamiids</taxon>
        <taxon>Gentianales</taxon>
        <taxon>Apocynaceae</taxon>
        <taxon>Rauvolfioideae</taxon>
        <taxon>Vinceae</taxon>
        <taxon>Catharanthinae</taxon>
        <taxon>Catharanthus</taxon>
    </lineage>
</organism>
<evidence type="ECO:0000313" key="2">
    <source>
        <dbReference type="Proteomes" id="UP001060085"/>
    </source>
</evidence>
<protein>
    <submittedName>
        <fullName evidence="1">Uncharacterized protein</fullName>
    </submittedName>
</protein>
<evidence type="ECO:0000313" key="1">
    <source>
        <dbReference type="EMBL" id="KAI5652940.1"/>
    </source>
</evidence>
<sequence>MNIYKKKEFILEILQVLLHLKNKGRNSCGFRRSRRMFTSKVSVVETRDEGEAILVVSMRRECSLRSHTARACASHILVDHIDPQCLSEVFESHGIQGLSEDII</sequence>